<dbReference type="InterPro" id="IPR011009">
    <property type="entry name" value="Kinase-like_dom_sf"/>
</dbReference>
<dbReference type="OrthoDB" id="3806873at2"/>
<dbReference type="KEGG" id="osg:BST96_16045"/>
<keyword evidence="2" id="KW-0808">Transferase</keyword>
<dbReference type="SUPFAM" id="SSF56112">
    <property type="entry name" value="Protein kinase-like (PK-like)"/>
    <property type="match status" value="1"/>
</dbReference>
<gene>
    <name evidence="2" type="ORF">BST96_16045</name>
</gene>
<organism evidence="2 3">
    <name type="scientific">Oceanicoccus sagamiensis</name>
    <dbReference type="NCBI Taxonomy" id="716816"/>
    <lineage>
        <taxon>Bacteria</taxon>
        <taxon>Pseudomonadati</taxon>
        <taxon>Pseudomonadota</taxon>
        <taxon>Gammaproteobacteria</taxon>
        <taxon>Cellvibrionales</taxon>
        <taxon>Spongiibacteraceae</taxon>
        <taxon>Oceanicoccus</taxon>
    </lineage>
</organism>
<sequence>MSSNAEKFSQWAEAELGLCNARIEKKLAGGNSNLTQLVVHDAGQFVIRSAPANTISPKAHLGVQREATFMGALAGHAPVPKVLCWCEDTEILGYPFAAIEFINGVAITDTLPASYDTVEAVNQLGLQLASALGEIACAPWQDIGLAEMGRPENFLRRQIERWLQVRESQPTRDLPEIARLGQWLLDNLPEDGPVGIFHGDYHLDNTLCHPERPELLAVIDWEMGTIGDPLADLGLLLMFWGPRSVTPPGFAHVQAATRKEGVIGRRELVKAWEKTSGITPRHLEFYLCFAFWRLAAIVEGAYGLYLEGKVDTDYARGLEYDVPALLKEAALAAAGEW</sequence>
<dbReference type="GO" id="GO:0016740">
    <property type="term" value="F:transferase activity"/>
    <property type="evidence" value="ECO:0007669"/>
    <property type="project" value="UniProtKB-KW"/>
</dbReference>
<dbReference type="RefSeq" id="WP_085759666.1">
    <property type="nucleotide sequence ID" value="NZ_CP019343.1"/>
</dbReference>
<evidence type="ECO:0000313" key="3">
    <source>
        <dbReference type="Proteomes" id="UP000193450"/>
    </source>
</evidence>
<evidence type="ECO:0000313" key="2">
    <source>
        <dbReference type="EMBL" id="ARN75489.1"/>
    </source>
</evidence>
<dbReference type="AlphaFoldDB" id="A0A1X9NJ30"/>
<name>A0A1X9NJ30_9GAMM</name>
<dbReference type="EMBL" id="CP019343">
    <property type="protein sequence ID" value="ARN75489.1"/>
    <property type="molecule type" value="Genomic_DNA"/>
</dbReference>
<proteinExistence type="predicted"/>
<accession>A0A1X9NJ30</accession>
<dbReference type="Gene3D" id="3.30.200.20">
    <property type="entry name" value="Phosphorylase Kinase, domain 1"/>
    <property type="match status" value="1"/>
</dbReference>
<dbReference type="Proteomes" id="UP000193450">
    <property type="component" value="Chromosome"/>
</dbReference>
<dbReference type="InterPro" id="IPR002575">
    <property type="entry name" value="Aminoglycoside_PTrfase"/>
</dbReference>
<dbReference type="PANTHER" id="PTHR47829">
    <property type="entry name" value="HYDROLASE, PUTATIVE (AFU_ORTHOLOGUE AFUA_1G12880)-RELATED"/>
    <property type="match status" value="1"/>
</dbReference>
<keyword evidence="3" id="KW-1185">Reference proteome</keyword>
<dbReference type="Pfam" id="PF01636">
    <property type="entry name" value="APH"/>
    <property type="match status" value="1"/>
</dbReference>
<dbReference type="InterPro" id="IPR041726">
    <property type="entry name" value="ACAD10_11_N"/>
</dbReference>
<dbReference type="Gene3D" id="3.90.1200.10">
    <property type="match status" value="1"/>
</dbReference>
<feature type="domain" description="Aminoglycoside phosphotransferase" evidence="1">
    <location>
        <begin position="25"/>
        <end position="245"/>
    </location>
</feature>
<reference evidence="2 3" key="1">
    <citation type="submission" date="2016-11" db="EMBL/GenBank/DDBJ databases">
        <title>Trade-off between light-utilization and light-protection in marine flavobacteria.</title>
        <authorList>
            <person name="Kumagai Y."/>
        </authorList>
    </citation>
    <scope>NUCLEOTIDE SEQUENCE [LARGE SCALE GENOMIC DNA]</scope>
    <source>
        <strain evidence="2 3">NBRC 107125</strain>
    </source>
</reference>
<dbReference type="CDD" id="cd05154">
    <property type="entry name" value="ACAD10_11_N-like"/>
    <property type="match status" value="1"/>
</dbReference>
<evidence type="ECO:0000259" key="1">
    <source>
        <dbReference type="Pfam" id="PF01636"/>
    </source>
</evidence>
<protein>
    <submittedName>
        <fullName evidence="2">Phosphotransferase</fullName>
    </submittedName>
</protein>
<dbReference type="STRING" id="716816.BST96_16045"/>
<dbReference type="InterPro" id="IPR052898">
    <property type="entry name" value="ACAD10-like"/>
</dbReference>
<dbReference type="PANTHER" id="PTHR47829:SF1">
    <property type="entry name" value="HAD FAMILY PHOSPHATASE"/>
    <property type="match status" value="1"/>
</dbReference>